<sequence length="269" mass="28562">MDRGRCLRWHGYSRRSLRDHRGPVALRPAFHRELRINFMKRSRRMGLLALSTVSVLALTACKEDAAVSIEQHNAAVFSSMEACLADAKKTGASTNTPEGGSVSPMQELELACVEDWKAAQAEHEKNAPRFSSLDQCEAEFGKGNCGSPAGGTTVIRETDSSSIFLPLMMGYMLGGGFNSSPSYPVYASQYGNLRSTTPSATARLRNSSAAFVSSTGLRSKASAVRVSGGKVAPVKSVKPKATMSSSTRSRSGGFGASRSSTSSRSSFGG</sequence>
<comment type="caution">
    <text evidence="2">The sequence shown here is derived from an EMBL/GenBank/DDBJ whole genome shotgun (WGS) entry which is preliminary data.</text>
</comment>
<organism evidence="2 3">
    <name type="scientific">Halovulum marinum</name>
    <dbReference type="NCBI Taxonomy" id="2662447"/>
    <lineage>
        <taxon>Bacteria</taxon>
        <taxon>Pseudomonadati</taxon>
        <taxon>Pseudomonadota</taxon>
        <taxon>Alphaproteobacteria</taxon>
        <taxon>Rhodobacterales</taxon>
        <taxon>Paracoccaceae</taxon>
        <taxon>Halovulum</taxon>
    </lineage>
</organism>
<dbReference type="EMBL" id="WIND01000028">
    <property type="protein sequence ID" value="MSU91867.1"/>
    <property type="molecule type" value="Genomic_DNA"/>
</dbReference>
<feature type="region of interest" description="Disordered" evidence="1">
    <location>
        <begin position="228"/>
        <end position="269"/>
    </location>
</feature>
<reference evidence="2 3" key="1">
    <citation type="submission" date="2019-10" db="EMBL/GenBank/DDBJ databases">
        <title>Cognatihalovulum marinum gen. nov. sp. nov., a new member of the family Rhodobacteraceae isolated from deep seawater of the Northwest Indian Ocean.</title>
        <authorList>
            <person name="Ruan C."/>
            <person name="Wang J."/>
            <person name="Zheng X."/>
            <person name="Song L."/>
            <person name="Zhu Y."/>
            <person name="Huang Y."/>
            <person name="Lu Z."/>
            <person name="Du W."/>
            <person name="Huang L."/>
            <person name="Dai X."/>
        </authorList>
    </citation>
    <scope>NUCLEOTIDE SEQUENCE [LARGE SCALE GENOMIC DNA]</scope>
    <source>
        <strain evidence="2 3">2CG4</strain>
    </source>
</reference>
<keyword evidence="3" id="KW-1185">Reference proteome</keyword>
<evidence type="ECO:0000256" key="1">
    <source>
        <dbReference type="SAM" id="MobiDB-lite"/>
    </source>
</evidence>
<protein>
    <submittedName>
        <fullName evidence="2">DUF1190 domain-containing protein</fullName>
    </submittedName>
</protein>
<dbReference type="Pfam" id="PF06693">
    <property type="entry name" value="DUF1190"/>
    <property type="match status" value="1"/>
</dbReference>
<evidence type="ECO:0000313" key="3">
    <source>
        <dbReference type="Proteomes" id="UP000474957"/>
    </source>
</evidence>
<dbReference type="Proteomes" id="UP000474957">
    <property type="component" value="Unassembled WGS sequence"/>
</dbReference>
<accession>A0A6L5Z601</accession>
<evidence type="ECO:0000313" key="2">
    <source>
        <dbReference type="EMBL" id="MSU91867.1"/>
    </source>
</evidence>
<proteinExistence type="predicted"/>
<dbReference type="AlphaFoldDB" id="A0A6L5Z601"/>
<name>A0A6L5Z601_9RHOB</name>
<dbReference type="InterPro" id="IPR009576">
    <property type="entry name" value="Biofilm_formation_YgiB"/>
</dbReference>
<gene>
    <name evidence="2" type="ORF">GE300_20030</name>
</gene>